<protein>
    <recommendedName>
        <fullName evidence="4">Heterokaryon incompatibility domain-containing protein</fullName>
    </recommendedName>
</protein>
<dbReference type="EMBL" id="CABFNS010000731">
    <property type="protein sequence ID" value="VUC25196.1"/>
    <property type="molecule type" value="Genomic_DNA"/>
</dbReference>
<organism evidence="2 3">
    <name type="scientific">Bionectria ochroleuca</name>
    <name type="common">Gliocladium roseum</name>
    <dbReference type="NCBI Taxonomy" id="29856"/>
    <lineage>
        <taxon>Eukaryota</taxon>
        <taxon>Fungi</taxon>
        <taxon>Dikarya</taxon>
        <taxon>Ascomycota</taxon>
        <taxon>Pezizomycotina</taxon>
        <taxon>Sordariomycetes</taxon>
        <taxon>Hypocreomycetidae</taxon>
        <taxon>Hypocreales</taxon>
        <taxon>Bionectriaceae</taxon>
        <taxon>Clonostachys</taxon>
    </lineage>
</organism>
<proteinExistence type="predicted"/>
<sequence length="517" mass="58281">MSLTRPFPVPIQILTRRWGNVTPEKQVILRDWVSEGAMEPSAILDRISNDCIDDDMLRFRRGELQPSTDKMDEAAIVARMLDQSDLPASFKPLGHIIYRAVAYLSSAPFYSHPGSKTPRGLSADEIQPTTKQDVPCNPEKARERSTQNAPVLEYQGTQLQEGYFLNFDGDGDEIFHDVYTTLAATQPGIYSRPTFIVPQDVFLDLAKKLSETLPKLHTLAIPVEEFKTLVTYLLALQFDHPSQPQGEMDLSSYEEAANNVVAMFTRGSDTKLITWPMFDDGIVQVPFLFHPLFRILRWTFLWPLAFDFSGIQNAPSPIPDGTLLPAPRISQLGAMLNDDVNFSQFGRAHAWYNGIGPTGKVLSLALESMPRLSLLVMSGLAAWTNEEYLFCVFRPALSELQQRIKDEEHIWSTNPAERKPPVYWWRDEVHDYIEYYAPGVNKDPVARPLMIILSPAQRVVRLEENACVDQDGVFAAGDHMKIWDNGVASVHNGTESISVRLRAVEIWGETAVSKDEE</sequence>
<gene>
    <name evidence="2" type="ORF">CLO192961_LOCUS158675</name>
</gene>
<feature type="region of interest" description="Disordered" evidence="1">
    <location>
        <begin position="114"/>
        <end position="147"/>
    </location>
</feature>
<evidence type="ECO:0000256" key="1">
    <source>
        <dbReference type="SAM" id="MobiDB-lite"/>
    </source>
</evidence>
<evidence type="ECO:0000313" key="3">
    <source>
        <dbReference type="Proteomes" id="UP000766486"/>
    </source>
</evidence>
<comment type="caution">
    <text evidence="2">The sequence shown here is derived from an EMBL/GenBank/DDBJ whole genome shotgun (WGS) entry which is preliminary data.</text>
</comment>
<reference evidence="2 3" key="1">
    <citation type="submission" date="2019-06" db="EMBL/GenBank/DDBJ databases">
        <authorList>
            <person name="Broberg M."/>
        </authorList>
    </citation>
    <scope>NUCLEOTIDE SEQUENCE [LARGE SCALE GENOMIC DNA]</scope>
</reference>
<keyword evidence="3" id="KW-1185">Reference proteome</keyword>
<evidence type="ECO:0000313" key="2">
    <source>
        <dbReference type="EMBL" id="VUC25196.1"/>
    </source>
</evidence>
<evidence type="ECO:0008006" key="4">
    <source>
        <dbReference type="Google" id="ProtNLM"/>
    </source>
</evidence>
<accession>A0ABY6U5M6</accession>
<dbReference type="Proteomes" id="UP000766486">
    <property type="component" value="Unassembled WGS sequence"/>
</dbReference>
<name>A0ABY6U5M6_BIOOC</name>